<evidence type="ECO:0000313" key="3">
    <source>
        <dbReference type="EMBL" id="AUE22725.1"/>
    </source>
</evidence>
<dbReference type="InterPro" id="IPR046390">
    <property type="entry name" value="NUCL_HEAD_T4"/>
</dbReference>
<keyword evidence="4" id="KW-1185">Reference proteome</keyword>
<gene>
    <name evidence="3" type="ORF">Ah1_00207</name>
</gene>
<comment type="function">
    <text evidence="1">During phage morphogenesis, plays an essential role in the head-tail joining step. The associated nuclease activity is essential for morphogenesis, possibly by cleaving packaged DNA to enable the joining of heads to tails. Displays both exo- and endonuclease activity.</text>
</comment>
<dbReference type="EC" id="3.1.-.-" evidence="1"/>
<proteinExistence type="inferred from homology"/>
<feature type="active site" evidence="1">
    <location>
        <position position="70"/>
    </location>
</feature>
<keyword evidence="1" id="KW-0255">Endonuclease</keyword>
<sequence>MAETYKGKFVPENKEKYRGDASKITYRSSWELFIMKMLDRNPEVKWWNSEETVIPYFSEADGKKRRYFMDMTVCWKNGDISLWEVKPRKETMPPQMPTRNTAAAKKRFAQEVYTWGVNTSKWKAAIKICEQKGWRFNIITEDTLKRMGFKGVKDDI</sequence>
<dbReference type="GO" id="GO:0004519">
    <property type="term" value="F:endonuclease activity"/>
    <property type="evidence" value="ECO:0007669"/>
    <property type="project" value="UniProtKB-UniRule"/>
</dbReference>
<keyword evidence="1" id="KW-0540">Nuclease</keyword>
<accession>A0A2H4YFG6</accession>
<feature type="active site" evidence="1">
    <location>
        <position position="86"/>
    </location>
</feature>
<feature type="domain" description="TnsA endonuclease N-terminal" evidence="2">
    <location>
        <begin position="41"/>
        <end position="141"/>
    </location>
</feature>
<dbReference type="HAMAP" id="MF_04160">
    <property type="entry name" value="NUCL_HEAD_T4"/>
    <property type="match status" value="1"/>
</dbReference>
<dbReference type="GO" id="GO:0004527">
    <property type="term" value="F:exonuclease activity"/>
    <property type="evidence" value="ECO:0007669"/>
    <property type="project" value="UniProtKB-UniRule"/>
</dbReference>
<name>A0A2H4YFG6_9CAUD</name>
<evidence type="ECO:0000313" key="4">
    <source>
        <dbReference type="Proteomes" id="UP000240934"/>
    </source>
</evidence>
<feature type="active site" evidence="1">
    <location>
        <position position="31"/>
    </location>
</feature>
<dbReference type="Pfam" id="PF08722">
    <property type="entry name" value="Tn7_TnsA-like_N"/>
    <property type="match status" value="1"/>
</dbReference>
<dbReference type="Proteomes" id="UP000240934">
    <property type="component" value="Segment"/>
</dbReference>
<evidence type="ECO:0000259" key="2">
    <source>
        <dbReference type="Pfam" id="PF08722"/>
    </source>
</evidence>
<reference evidence="3 4" key="1">
    <citation type="submission" date="2017-10" db="EMBL/GenBank/DDBJ databases">
        <title>Antibacterial composition for extension of chilled fish shelf life and decreasing of risk of food-borne infections, bacteriophage strains for its preparation.</title>
        <authorList>
            <person name="Zulkarneev E.R."/>
            <person name="Aleshkin A.V."/>
            <person name="Rubalsky O.V."/>
            <person name="Kiseleva I.A."/>
            <person name="Rubalskii E.O."/>
            <person name="Lebedev S.N."/>
        </authorList>
    </citation>
    <scope>NUCLEOTIDE SEQUENCE [LARGE SCALE GENOMIC DNA]</scope>
</reference>
<keyword evidence="1" id="KW-0269">Exonuclease</keyword>
<keyword evidence="1" id="KW-0378">Hydrolase</keyword>
<dbReference type="InterPro" id="IPR014833">
    <property type="entry name" value="TnsA_N"/>
</dbReference>
<dbReference type="EMBL" id="MG250483">
    <property type="protein sequence ID" value="AUE22725.1"/>
    <property type="molecule type" value="Genomic_DNA"/>
</dbReference>
<organism evidence="3 4">
    <name type="scientific">Aeromonas phage Ah1</name>
    <dbReference type="NCBI Taxonomy" id="2053701"/>
    <lineage>
        <taxon>Viruses</taxon>
        <taxon>Duplodnaviria</taxon>
        <taxon>Heunggongvirae</taxon>
        <taxon>Uroviricota</taxon>
        <taxon>Caudoviricetes</taxon>
        <taxon>Pantevenvirales</taxon>
        <taxon>Straboviridae</taxon>
        <taxon>Cinqassovirus</taxon>
        <taxon>Cinqassovirus ah1</taxon>
    </lineage>
</organism>
<evidence type="ECO:0000256" key="1">
    <source>
        <dbReference type="HAMAP-Rule" id="MF_04160"/>
    </source>
</evidence>
<protein>
    <recommendedName>
        <fullName evidence="1">Head completion nuclease</fullName>
        <ecNumber evidence="1">3.1.-.-</ecNumber>
    </recommendedName>
</protein>
<comment type="similarity">
    <text evidence="1">Belongs to the Caudovirales head completion nuclease family.</text>
</comment>